<dbReference type="PROSITE" id="PS51891">
    <property type="entry name" value="CENP_V_GFA"/>
    <property type="match status" value="1"/>
</dbReference>
<keyword evidence="6" id="KW-1185">Reference proteome</keyword>
<evidence type="ECO:0000259" key="4">
    <source>
        <dbReference type="PROSITE" id="PS51891"/>
    </source>
</evidence>
<dbReference type="Gene3D" id="2.170.150.70">
    <property type="match status" value="1"/>
</dbReference>
<dbReference type="PANTHER" id="PTHR28620">
    <property type="entry name" value="CENTROMERE PROTEIN V"/>
    <property type="match status" value="1"/>
</dbReference>
<dbReference type="EMBL" id="AAOA02000003">
    <property type="protein sequence ID" value="EAQ96808.1"/>
    <property type="molecule type" value="Genomic_DNA"/>
</dbReference>
<dbReference type="SUPFAM" id="SSF51316">
    <property type="entry name" value="Mss4-like"/>
    <property type="match status" value="1"/>
</dbReference>
<dbReference type="InterPro" id="IPR006913">
    <property type="entry name" value="CENP-V/GFA"/>
</dbReference>
<dbReference type="Proteomes" id="UP000019205">
    <property type="component" value="Chromosome"/>
</dbReference>
<organism evidence="5 6">
    <name type="scientific">Congregibacter litoralis KT71</name>
    <dbReference type="NCBI Taxonomy" id="314285"/>
    <lineage>
        <taxon>Bacteria</taxon>
        <taxon>Pseudomonadati</taxon>
        <taxon>Pseudomonadota</taxon>
        <taxon>Gammaproteobacteria</taxon>
        <taxon>Cellvibrionales</taxon>
        <taxon>Halieaceae</taxon>
        <taxon>Congregibacter</taxon>
    </lineage>
</organism>
<dbReference type="AlphaFoldDB" id="A4AAT6"/>
<dbReference type="eggNOG" id="COG3791">
    <property type="taxonomic scope" value="Bacteria"/>
</dbReference>
<accession>A4AAT6</accession>
<reference evidence="5 6" key="1">
    <citation type="journal article" date="2007" name="Proc. Natl. Acad. Sci. U.S.A.">
        <title>Characterization of a marine gammaproteobacterium capable of aerobic anoxygenic photosynthesis.</title>
        <authorList>
            <person name="Fuchs B.M."/>
            <person name="Spring S."/>
            <person name="Teeling H."/>
            <person name="Quast C."/>
            <person name="Wulf J."/>
            <person name="Schattenhofer M."/>
            <person name="Yan S."/>
            <person name="Ferriera S."/>
            <person name="Johnson J."/>
            <person name="Glockner F.O."/>
            <person name="Amann R."/>
        </authorList>
    </citation>
    <scope>NUCLEOTIDE SEQUENCE [LARGE SCALE GENOMIC DNA]</scope>
    <source>
        <strain evidence="5">KT71</strain>
    </source>
</reference>
<dbReference type="HOGENOM" id="CLU_055491_7_1_6"/>
<gene>
    <name evidence="5" type="ORF">KT71_10924</name>
</gene>
<evidence type="ECO:0000313" key="5">
    <source>
        <dbReference type="EMBL" id="EAQ96808.1"/>
    </source>
</evidence>
<reference evidence="5 6" key="2">
    <citation type="journal article" date="2009" name="PLoS ONE">
        <title>The photosynthetic apparatus and its regulation in the aerobic gammaproteobacterium Congregibacter litoralis gen. nov., sp. nov.</title>
        <authorList>
            <person name="Spring S."/>
            <person name="Lunsdorf H."/>
            <person name="Fuchs B.M."/>
            <person name="Tindall B.J."/>
        </authorList>
    </citation>
    <scope>NUCLEOTIDE SEQUENCE [LARGE SCALE GENOMIC DNA]</scope>
    <source>
        <strain evidence="5">KT71</strain>
    </source>
</reference>
<dbReference type="InterPro" id="IPR052355">
    <property type="entry name" value="CENP-V-like"/>
</dbReference>
<protein>
    <recommendedName>
        <fullName evidence="4">CENP-V/GFA domain-containing protein</fullName>
    </recommendedName>
</protein>
<evidence type="ECO:0000313" key="6">
    <source>
        <dbReference type="Proteomes" id="UP000019205"/>
    </source>
</evidence>
<name>A4AAT6_9GAMM</name>
<sequence>MPEASCHCGAITIAITDLPDTVTACTCSICRRYGALWAYLDDQSASVTATPGKLVSYVWGDKGIAFQHCAHCGCMTHYESLIDEAPRRVAVNARMLSPDVTAQLTLRTFDGAETWQYID</sequence>
<dbReference type="STRING" id="314285.KT71_10924"/>
<feature type="domain" description="CENP-V/GFA" evidence="4">
    <location>
        <begin position="2"/>
        <end position="116"/>
    </location>
</feature>
<comment type="caution">
    <text evidence="5">The sequence shown here is derived from an EMBL/GenBank/DDBJ whole genome shotgun (WGS) entry which is preliminary data.</text>
</comment>
<dbReference type="Pfam" id="PF04828">
    <property type="entry name" value="GFA"/>
    <property type="match status" value="1"/>
</dbReference>
<dbReference type="RefSeq" id="WP_008294621.1">
    <property type="nucleotide sequence ID" value="NZ_CM002299.1"/>
</dbReference>
<evidence type="ECO:0000256" key="1">
    <source>
        <dbReference type="ARBA" id="ARBA00005495"/>
    </source>
</evidence>
<keyword evidence="2" id="KW-0479">Metal-binding</keyword>
<keyword evidence="3" id="KW-0862">Zinc</keyword>
<dbReference type="GO" id="GO:0046872">
    <property type="term" value="F:metal ion binding"/>
    <property type="evidence" value="ECO:0007669"/>
    <property type="project" value="UniProtKB-KW"/>
</dbReference>
<comment type="similarity">
    <text evidence="1">Belongs to the Gfa family.</text>
</comment>
<dbReference type="InterPro" id="IPR011057">
    <property type="entry name" value="Mss4-like_sf"/>
</dbReference>
<dbReference type="GO" id="GO:0016846">
    <property type="term" value="F:carbon-sulfur lyase activity"/>
    <property type="evidence" value="ECO:0007669"/>
    <property type="project" value="InterPro"/>
</dbReference>
<evidence type="ECO:0000256" key="2">
    <source>
        <dbReference type="ARBA" id="ARBA00022723"/>
    </source>
</evidence>
<evidence type="ECO:0000256" key="3">
    <source>
        <dbReference type="ARBA" id="ARBA00022833"/>
    </source>
</evidence>
<proteinExistence type="inferred from homology"/>
<dbReference type="PANTHER" id="PTHR28620:SF1">
    <property type="entry name" value="CENP-V_GFA DOMAIN-CONTAINING PROTEIN"/>
    <property type="match status" value="1"/>
</dbReference>
<dbReference type="OrthoDB" id="9805575at2"/>